<dbReference type="GO" id="GO:0003774">
    <property type="term" value="F:cytoskeletal motor activity"/>
    <property type="evidence" value="ECO:0007669"/>
    <property type="project" value="InterPro"/>
</dbReference>
<comment type="similarity">
    <text evidence="2 4">Belongs to the FliE family.</text>
</comment>
<dbReference type="NCBIfam" id="TIGR00205">
    <property type="entry name" value="fliE"/>
    <property type="match status" value="1"/>
</dbReference>
<name>A0A941CTE9_9BACI</name>
<evidence type="ECO:0000256" key="5">
    <source>
        <dbReference type="NCBIfam" id="TIGR00205"/>
    </source>
</evidence>
<dbReference type="RefSeq" id="WP_212367609.1">
    <property type="nucleotide sequence ID" value="NZ_JAGSIE010000006.1"/>
</dbReference>
<evidence type="ECO:0000313" key="7">
    <source>
        <dbReference type="Proteomes" id="UP000675431"/>
    </source>
</evidence>
<organism evidence="6 7">
    <name type="scientific">Allobacillus saliphilus</name>
    <dbReference type="NCBI Taxonomy" id="2912308"/>
    <lineage>
        <taxon>Bacteria</taxon>
        <taxon>Bacillati</taxon>
        <taxon>Bacillota</taxon>
        <taxon>Bacilli</taxon>
        <taxon>Bacillales</taxon>
        <taxon>Bacillaceae</taxon>
        <taxon>Allobacillus</taxon>
    </lineage>
</organism>
<proteinExistence type="inferred from homology"/>
<protein>
    <recommendedName>
        <fullName evidence="4 5">Flagellar hook-basal body complex protein FliE</fullName>
    </recommendedName>
</protein>
<keyword evidence="6" id="KW-0282">Flagellum</keyword>
<dbReference type="PANTHER" id="PTHR34653">
    <property type="match status" value="1"/>
</dbReference>
<dbReference type="GO" id="GO:0009425">
    <property type="term" value="C:bacterial-type flagellum basal body"/>
    <property type="evidence" value="ECO:0007669"/>
    <property type="project" value="UniProtKB-SubCell"/>
</dbReference>
<evidence type="ECO:0000256" key="2">
    <source>
        <dbReference type="ARBA" id="ARBA00009272"/>
    </source>
</evidence>
<gene>
    <name evidence="4 6" type="primary">fliE</name>
    <name evidence="6" type="ORF">KC820_01835</name>
</gene>
<keyword evidence="6" id="KW-0969">Cilium</keyword>
<reference evidence="6 7" key="1">
    <citation type="submission" date="2021-04" db="EMBL/GenBank/DDBJ databases">
        <title>Allobacillus sp. nov. SKP8-2 isolated from shrimp paste.</title>
        <authorList>
            <person name="Tanasupawat S."/>
            <person name="Yiamsombat S."/>
            <person name="Kanchanasin P."/>
            <person name="Kuncharoen N."/>
        </authorList>
    </citation>
    <scope>NUCLEOTIDE SEQUENCE [LARGE SCALE GENOMIC DNA]</scope>
    <source>
        <strain evidence="6 7">SKP8-2</strain>
    </source>
</reference>
<evidence type="ECO:0000256" key="4">
    <source>
        <dbReference type="HAMAP-Rule" id="MF_00724"/>
    </source>
</evidence>
<dbReference type="HAMAP" id="MF_00724">
    <property type="entry name" value="FliE"/>
    <property type="match status" value="1"/>
</dbReference>
<comment type="subcellular location">
    <subcellularLocation>
        <location evidence="1 4">Bacterial flagellum basal body</location>
    </subcellularLocation>
</comment>
<keyword evidence="6" id="KW-0966">Cell projection</keyword>
<evidence type="ECO:0000313" key="6">
    <source>
        <dbReference type="EMBL" id="MBR7552884.1"/>
    </source>
</evidence>
<accession>A0A941CTE9</accession>
<keyword evidence="3 4" id="KW-0975">Bacterial flagellum</keyword>
<evidence type="ECO:0000256" key="1">
    <source>
        <dbReference type="ARBA" id="ARBA00004117"/>
    </source>
</evidence>
<evidence type="ECO:0000256" key="3">
    <source>
        <dbReference type="ARBA" id="ARBA00023143"/>
    </source>
</evidence>
<dbReference type="GO" id="GO:0071973">
    <property type="term" value="P:bacterial-type flagellum-dependent cell motility"/>
    <property type="evidence" value="ECO:0007669"/>
    <property type="project" value="InterPro"/>
</dbReference>
<dbReference type="PRINTS" id="PR01006">
    <property type="entry name" value="FLGHOOKFLIE"/>
</dbReference>
<dbReference type="InterPro" id="IPR001624">
    <property type="entry name" value="FliE"/>
</dbReference>
<dbReference type="AlphaFoldDB" id="A0A941CTE9"/>
<keyword evidence="7" id="KW-1185">Reference proteome</keyword>
<dbReference type="Pfam" id="PF02049">
    <property type="entry name" value="FliE"/>
    <property type="match status" value="1"/>
</dbReference>
<dbReference type="GO" id="GO:0005198">
    <property type="term" value="F:structural molecule activity"/>
    <property type="evidence" value="ECO:0007669"/>
    <property type="project" value="UniProtKB-UniRule"/>
</dbReference>
<dbReference type="Proteomes" id="UP000675431">
    <property type="component" value="Unassembled WGS sequence"/>
</dbReference>
<sequence length="92" mass="10315">MKLAMSRGEKTSNISTAEAKDQFAQQLKNAINHVNDLQTKSDVKTNQLIRGEDVDLHDVMITAQKAGVTLQAATEIQNKVIEAYREVMRMQI</sequence>
<dbReference type="EMBL" id="JAGSIE010000006">
    <property type="protein sequence ID" value="MBR7552884.1"/>
    <property type="molecule type" value="Genomic_DNA"/>
</dbReference>
<comment type="caution">
    <text evidence="6">The sequence shown here is derived from an EMBL/GenBank/DDBJ whole genome shotgun (WGS) entry which is preliminary data.</text>
</comment>
<dbReference type="PANTHER" id="PTHR34653:SF1">
    <property type="entry name" value="FLAGELLAR HOOK-BASAL BODY COMPLEX PROTEIN FLIE"/>
    <property type="match status" value="1"/>
</dbReference>